<evidence type="ECO:0000256" key="1">
    <source>
        <dbReference type="SAM" id="MobiDB-lite"/>
    </source>
</evidence>
<evidence type="ECO:0000313" key="3">
    <source>
        <dbReference type="EMBL" id="QJW84769.1"/>
    </source>
</evidence>
<dbReference type="SMART" id="SM00347">
    <property type="entry name" value="HTH_MARR"/>
    <property type="match status" value="1"/>
</dbReference>
<accession>A0ABX6P5J9</accession>
<dbReference type="EMBL" id="CP053418">
    <property type="protein sequence ID" value="QJW84769.1"/>
    <property type="molecule type" value="Genomic_DNA"/>
</dbReference>
<dbReference type="Gene3D" id="1.10.10.10">
    <property type="entry name" value="Winged helix-like DNA-binding domain superfamily/Winged helix DNA-binding domain"/>
    <property type="match status" value="1"/>
</dbReference>
<dbReference type="PROSITE" id="PS50995">
    <property type="entry name" value="HTH_MARR_2"/>
    <property type="match status" value="1"/>
</dbReference>
<feature type="compositionally biased region" description="Basic residues" evidence="1">
    <location>
        <begin position="8"/>
        <end position="18"/>
    </location>
</feature>
<keyword evidence="4" id="KW-1185">Reference proteome</keyword>
<dbReference type="PANTHER" id="PTHR33164:SF57">
    <property type="entry name" value="MARR-FAMILY TRANSCRIPTIONAL REGULATOR"/>
    <property type="match status" value="1"/>
</dbReference>
<evidence type="ECO:0000259" key="2">
    <source>
        <dbReference type="PROSITE" id="PS50995"/>
    </source>
</evidence>
<dbReference type="Pfam" id="PF12802">
    <property type="entry name" value="MarR_2"/>
    <property type="match status" value="1"/>
</dbReference>
<dbReference type="Proteomes" id="UP000500826">
    <property type="component" value="Chromosome"/>
</dbReference>
<dbReference type="SUPFAM" id="SSF46785">
    <property type="entry name" value="Winged helix' DNA-binding domain"/>
    <property type="match status" value="1"/>
</dbReference>
<feature type="region of interest" description="Disordered" evidence="1">
    <location>
        <begin position="1"/>
        <end position="26"/>
    </location>
</feature>
<dbReference type="InterPro" id="IPR039422">
    <property type="entry name" value="MarR/SlyA-like"/>
</dbReference>
<name>A0ABX6P5J9_9BURK</name>
<reference evidence="3 4" key="1">
    <citation type="submission" date="2020-05" db="EMBL/GenBank/DDBJ databases">
        <title>Ramlibacter rhizophilus sp. nov., isolated from rhizosphere soil of national flower Mugunghwa from South Korea.</title>
        <authorList>
            <person name="Zheng-Fei Y."/>
            <person name="Huan T."/>
        </authorList>
    </citation>
    <scope>NUCLEOTIDE SEQUENCE [LARGE SCALE GENOMIC DNA]</scope>
    <source>
        <strain evidence="3 4">H242</strain>
    </source>
</reference>
<feature type="domain" description="HTH marR-type" evidence="2">
    <location>
        <begin position="40"/>
        <end position="173"/>
    </location>
</feature>
<proteinExistence type="predicted"/>
<dbReference type="InterPro" id="IPR036388">
    <property type="entry name" value="WH-like_DNA-bd_sf"/>
</dbReference>
<dbReference type="InterPro" id="IPR036390">
    <property type="entry name" value="WH_DNA-bd_sf"/>
</dbReference>
<organism evidence="3 4">
    <name type="scientific">Ramlibacter terrae</name>
    <dbReference type="NCBI Taxonomy" id="2732511"/>
    <lineage>
        <taxon>Bacteria</taxon>
        <taxon>Pseudomonadati</taxon>
        <taxon>Pseudomonadota</taxon>
        <taxon>Betaproteobacteria</taxon>
        <taxon>Burkholderiales</taxon>
        <taxon>Comamonadaceae</taxon>
        <taxon>Ramlibacter</taxon>
    </lineage>
</organism>
<protein>
    <submittedName>
        <fullName evidence="3">Winged helix-turn-helix transcriptional regulator</fullName>
    </submittedName>
</protein>
<evidence type="ECO:0000313" key="4">
    <source>
        <dbReference type="Proteomes" id="UP000500826"/>
    </source>
</evidence>
<gene>
    <name evidence="3" type="ORF">HK414_17240</name>
</gene>
<dbReference type="PANTHER" id="PTHR33164">
    <property type="entry name" value="TRANSCRIPTIONAL REGULATOR, MARR FAMILY"/>
    <property type="match status" value="1"/>
</dbReference>
<dbReference type="InterPro" id="IPR000835">
    <property type="entry name" value="HTH_MarR-typ"/>
</dbReference>
<sequence length="183" mass="20709">MATSSTPVKKRPAAKKRATTAAPKRVTVRRPTLGPMGKLDDFIPYKLSVVANRVSQSIGKLFEQRFNLQIPEWRILMALYSYGDLVFNEVVERTSMDKARVSRAQRRLVDLGMIDPIDDPTDGRKLILSLAPKGEKMCSEMLPEMAAREAWFLEALDDHEHQLLDIILDKLMKRSQDLKGEGA</sequence>